<dbReference type="PANTHER" id="PTHR45964:SF8">
    <property type="entry name" value="SIALATE:O-SULFOTRANSFERASE 1"/>
    <property type="match status" value="1"/>
</dbReference>
<comment type="caution">
    <text evidence="1">The sequence shown here is derived from an EMBL/GenBank/DDBJ whole genome shotgun (WGS) entry which is preliminary data.</text>
</comment>
<dbReference type="AlphaFoldDB" id="A0ABD0QAS2"/>
<evidence type="ECO:0000313" key="1">
    <source>
        <dbReference type="EMBL" id="KAL0182961.1"/>
    </source>
</evidence>
<keyword evidence="2" id="KW-1185">Reference proteome</keyword>
<organism evidence="1 2">
    <name type="scientific">Cirrhinus mrigala</name>
    <name type="common">Mrigala</name>
    <dbReference type="NCBI Taxonomy" id="683832"/>
    <lineage>
        <taxon>Eukaryota</taxon>
        <taxon>Metazoa</taxon>
        <taxon>Chordata</taxon>
        <taxon>Craniata</taxon>
        <taxon>Vertebrata</taxon>
        <taxon>Euteleostomi</taxon>
        <taxon>Actinopterygii</taxon>
        <taxon>Neopterygii</taxon>
        <taxon>Teleostei</taxon>
        <taxon>Ostariophysi</taxon>
        <taxon>Cypriniformes</taxon>
        <taxon>Cyprinidae</taxon>
        <taxon>Labeoninae</taxon>
        <taxon>Labeonini</taxon>
        <taxon>Cirrhinus</taxon>
    </lineage>
</organism>
<sequence length="63" mass="7433">EKDYWQSGRVICVKTHESGQREIEMFDSAILLMRNPYRSLMAEFNRKCAGHLGYASDVHWRSK</sequence>
<dbReference type="EMBL" id="JAMKFB020000010">
    <property type="protein sequence ID" value="KAL0182961.1"/>
    <property type="molecule type" value="Genomic_DNA"/>
</dbReference>
<dbReference type="InterPro" id="IPR051589">
    <property type="entry name" value="Sialate-O-sulfotransferase"/>
</dbReference>
<evidence type="ECO:0000313" key="2">
    <source>
        <dbReference type="Proteomes" id="UP001529510"/>
    </source>
</evidence>
<reference evidence="1 2" key="1">
    <citation type="submission" date="2024-05" db="EMBL/GenBank/DDBJ databases">
        <title>Genome sequencing and assembly of Indian major carp, Cirrhinus mrigala (Hamilton, 1822).</title>
        <authorList>
            <person name="Mohindra V."/>
            <person name="Chowdhury L.M."/>
            <person name="Lal K."/>
            <person name="Jena J.K."/>
        </authorList>
    </citation>
    <scope>NUCLEOTIDE SEQUENCE [LARGE SCALE GENOMIC DNA]</scope>
    <source>
        <strain evidence="1">CM1030</strain>
        <tissue evidence="1">Blood</tissue>
    </source>
</reference>
<gene>
    <name evidence="1" type="ORF">M9458_022336</name>
</gene>
<name>A0ABD0QAS2_CIRMR</name>
<feature type="non-terminal residue" evidence="1">
    <location>
        <position position="63"/>
    </location>
</feature>
<accession>A0ABD0QAS2</accession>
<feature type="non-terminal residue" evidence="1">
    <location>
        <position position="1"/>
    </location>
</feature>
<dbReference type="Proteomes" id="UP001529510">
    <property type="component" value="Unassembled WGS sequence"/>
</dbReference>
<protein>
    <submittedName>
        <fullName evidence="1">Uncharacterized protein</fullName>
    </submittedName>
</protein>
<dbReference type="PANTHER" id="PTHR45964">
    <property type="entry name" value="WSCD FAMILY MEMBER CG9164"/>
    <property type="match status" value="1"/>
</dbReference>
<proteinExistence type="predicted"/>